<dbReference type="Gene3D" id="1.10.10.1600">
    <property type="entry name" value="Bacterial DNA polymerase III alpha subunit, thumb domain"/>
    <property type="match status" value="1"/>
</dbReference>
<dbReference type="GO" id="GO:0006260">
    <property type="term" value="P:DNA replication"/>
    <property type="evidence" value="ECO:0007669"/>
    <property type="project" value="UniProtKB-KW"/>
</dbReference>
<dbReference type="GO" id="GO:0008408">
    <property type="term" value="F:3'-5' exonuclease activity"/>
    <property type="evidence" value="ECO:0007669"/>
    <property type="project" value="InterPro"/>
</dbReference>
<evidence type="ECO:0000256" key="6">
    <source>
        <dbReference type="ARBA" id="ARBA00022705"/>
    </source>
</evidence>
<feature type="domain" description="Polymerase/histidinol phosphatase N-terminal" evidence="9">
    <location>
        <begin position="4"/>
        <end position="71"/>
    </location>
</feature>
<dbReference type="InterPro" id="IPR004805">
    <property type="entry name" value="DnaE2/DnaE/PolC"/>
</dbReference>
<evidence type="ECO:0000256" key="2">
    <source>
        <dbReference type="ARBA" id="ARBA00012417"/>
    </source>
</evidence>
<reference evidence="11" key="1">
    <citation type="submission" date="2017-09" db="EMBL/GenBank/DDBJ databases">
        <title>Depth-based differentiation of microbial function through sediment-hosted aquifers and enrichment of novel symbionts in the deep terrestrial subsurface.</title>
        <authorList>
            <person name="Probst A.J."/>
            <person name="Ladd B."/>
            <person name="Jarett J.K."/>
            <person name="Geller-Mcgrath D.E."/>
            <person name="Sieber C.M.K."/>
            <person name="Emerson J.B."/>
            <person name="Anantharaman K."/>
            <person name="Thomas B.C."/>
            <person name="Malmstrom R."/>
            <person name="Stieglmeier M."/>
            <person name="Klingl A."/>
            <person name="Woyke T."/>
            <person name="Ryan C.M."/>
            <person name="Banfield J.F."/>
        </authorList>
    </citation>
    <scope>NUCLEOTIDE SEQUENCE [LARGE SCALE GENOMIC DNA]</scope>
</reference>
<accession>A0A2M7V8I4</accession>
<dbReference type="Pfam" id="PF14579">
    <property type="entry name" value="HHH_6"/>
    <property type="match status" value="1"/>
</dbReference>
<dbReference type="InterPro" id="IPR004365">
    <property type="entry name" value="NA-bd_OB_tRNA"/>
</dbReference>
<dbReference type="InterPro" id="IPR011708">
    <property type="entry name" value="DNA_pol3_alpha_NTPase_dom"/>
</dbReference>
<dbReference type="Proteomes" id="UP000228568">
    <property type="component" value="Unassembled WGS sequence"/>
</dbReference>
<comment type="caution">
    <text evidence="10">The sequence shown here is derived from an EMBL/GenBank/DDBJ whole genome shotgun (WGS) entry which is preliminary data.</text>
</comment>
<gene>
    <name evidence="10" type="ORF">COX81_01780</name>
</gene>
<evidence type="ECO:0000313" key="10">
    <source>
        <dbReference type="EMBL" id="PIZ95100.1"/>
    </source>
</evidence>
<dbReference type="GO" id="GO:0003887">
    <property type="term" value="F:DNA-directed DNA polymerase activity"/>
    <property type="evidence" value="ECO:0007669"/>
    <property type="project" value="UniProtKB-KW"/>
</dbReference>
<dbReference type="Pfam" id="PF01336">
    <property type="entry name" value="tRNA_anti-codon"/>
    <property type="match status" value="1"/>
</dbReference>
<evidence type="ECO:0000256" key="4">
    <source>
        <dbReference type="ARBA" id="ARBA00022679"/>
    </source>
</evidence>
<dbReference type="InterPro" id="IPR003141">
    <property type="entry name" value="Pol/His_phosphatase_N"/>
</dbReference>
<dbReference type="InterPro" id="IPR012340">
    <property type="entry name" value="NA-bd_OB-fold"/>
</dbReference>
<dbReference type="NCBIfam" id="TIGR00594">
    <property type="entry name" value="polc"/>
    <property type="match status" value="1"/>
</dbReference>
<dbReference type="InterPro" id="IPR029460">
    <property type="entry name" value="DNAPol_HHH"/>
</dbReference>
<dbReference type="InterPro" id="IPR040982">
    <property type="entry name" value="DNA_pol3_finger"/>
</dbReference>
<dbReference type="NCBIfam" id="NF004226">
    <property type="entry name" value="PRK05673.1"/>
    <property type="match status" value="1"/>
</dbReference>
<evidence type="ECO:0000256" key="5">
    <source>
        <dbReference type="ARBA" id="ARBA00022695"/>
    </source>
</evidence>
<dbReference type="PANTHER" id="PTHR32294">
    <property type="entry name" value="DNA POLYMERASE III SUBUNIT ALPHA"/>
    <property type="match status" value="1"/>
</dbReference>
<evidence type="ECO:0000256" key="3">
    <source>
        <dbReference type="ARBA" id="ARBA00019114"/>
    </source>
</evidence>
<dbReference type="CDD" id="cd12113">
    <property type="entry name" value="PHP_PolIIIA_DnaE3"/>
    <property type="match status" value="1"/>
</dbReference>
<evidence type="ECO:0000256" key="1">
    <source>
        <dbReference type="ARBA" id="ARBA00004496"/>
    </source>
</evidence>
<keyword evidence="7" id="KW-0239">DNA-directed DNA polymerase</keyword>
<dbReference type="Pfam" id="PF17657">
    <property type="entry name" value="DNA_pol3_finger"/>
    <property type="match status" value="1"/>
</dbReference>
<comment type="subcellular location">
    <subcellularLocation>
        <location evidence="1">Cytoplasm</location>
    </subcellularLocation>
</comment>
<dbReference type="Pfam" id="PF02811">
    <property type="entry name" value="PHP"/>
    <property type="match status" value="1"/>
</dbReference>
<protein>
    <recommendedName>
        <fullName evidence="3">DNA polymerase III subunit alpha</fullName>
        <ecNumber evidence="2">2.7.7.7</ecNumber>
    </recommendedName>
</protein>
<organism evidence="10 11">
    <name type="scientific">Candidatus Magasanikbacteria bacterium CG_4_10_14_0_2_um_filter_37_12</name>
    <dbReference type="NCBI Taxonomy" id="1974637"/>
    <lineage>
        <taxon>Bacteria</taxon>
        <taxon>Candidatus Magasanikiibacteriota</taxon>
    </lineage>
</organism>
<dbReference type="Gene3D" id="2.40.50.140">
    <property type="entry name" value="Nucleic acid-binding proteins"/>
    <property type="match status" value="1"/>
</dbReference>
<dbReference type="EC" id="2.7.7.7" evidence="2"/>
<dbReference type="Gene3D" id="3.20.20.140">
    <property type="entry name" value="Metal-dependent hydrolases"/>
    <property type="match status" value="1"/>
</dbReference>
<name>A0A2M7V8I4_9BACT</name>
<dbReference type="CDD" id="cd04485">
    <property type="entry name" value="DnaE_OBF"/>
    <property type="match status" value="1"/>
</dbReference>
<dbReference type="PANTHER" id="PTHR32294:SF0">
    <property type="entry name" value="DNA POLYMERASE III SUBUNIT ALPHA"/>
    <property type="match status" value="1"/>
</dbReference>
<dbReference type="InterPro" id="IPR016195">
    <property type="entry name" value="Pol/histidinol_Pase-like"/>
</dbReference>
<comment type="catalytic activity">
    <reaction evidence="8">
        <text>DNA(n) + a 2'-deoxyribonucleoside 5'-triphosphate = DNA(n+1) + diphosphate</text>
        <dbReference type="Rhea" id="RHEA:22508"/>
        <dbReference type="Rhea" id="RHEA-COMP:17339"/>
        <dbReference type="Rhea" id="RHEA-COMP:17340"/>
        <dbReference type="ChEBI" id="CHEBI:33019"/>
        <dbReference type="ChEBI" id="CHEBI:61560"/>
        <dbReference type="ChEBI" id="CHEBI:173112"/>
        <dbReference type="EC" id="2.7.7.7"/>
    </reaction>
</comment>
<dbReference type="AlphaFoldDB" id="A0A2M7V8I4"/>
<evidence type="ECO:0000259" key="9">
    <source>
        <dbReference type="SMART" id="SM00481"/>
    </source>
</evidence>
<dbReference type="InterPro" id="IPR041931">
    <property type="entry name" value="DNA_pol3_alpha_thumb_dom"/>
</dbReference>
<sequence>MDFVHLHVHSHYSLLRGLPKIKELVSATKARGFSAVALTDYGAMYGAIEFYKECQKQNVKPIIGFEAYVAPRKHTDKDPQYDKNFSHLVLLAKDYGGYRNLMKLCSIGQLDGLFDGKPRIDKELMREYSKGVICLSGSIFGSIPRYLVGNDFDEAKKEAQELNDIFGQENFYLEMQDHPGIEGQLDVNTKLIQLSKNTDIPLVVSRNVHYLEPHEVEAQDVLVCIGEGWKINQTNRTDYRHVDRSFNSGEDIASRFRHVPEAIENTVKISEKINIEIELDQWHFAPVDVPTGKTVDQFLCEEVYKYVDNFYDPVTAEIKERIDYELDIIKNKGYSPYFICVADFVRYAKANGIVESTRGSAAGSVVSYVLGITTVDPIRFKLPFERFLNPFRPSPPDIDTDFADDRREDMIAYVTEKYGADKVAQIITFGTMAARASVRDVGRVLAFSYGFCDQVAKLIPQGAQGFPMTIARALKEEPDLKKLYDTNEDVKRLLGLAQQVEGCARHTSIHAAGVVISPTPLTDFTPIQRETGGEKIITQFEMHSVESAGLLKNDFLGIRNLAILGNVVVIVKKTTGDDVDIYNLPIDDKRTFEMLARGETMGTFQLGGSGMTRWLKELKPTTIDDIMAMVALYRPGPMESIPEYIKRKNNPESVIFLDPRMEKYLDASFGLLVYQEDVMLSAIHLAGYDWLEADKFRKAMGKKIPEEMAKQKIKFYDGCLNYGKIKKEVIDEMWHAIEPFAAYGFGKAHAASYGIVAYQTSYMKAHYPVQYMTAVLQAESNDADKISAIVGECQRTNIIVLPPDVNESFKSFAMVSKQGEPGRIRFGLTAIKNVGEHICDVIYRERKKNGQYENLEDFLKRIEDKDLNKKSIESLAKTGALDCFGIDRGILMGNIENILGFVRQEKERRYTNQDSLFAGTSIALDSKVRIVESREVTLDEKLAWEKELLGIYVSSHPFAYYQKFFGDRITSILDVESLERDSWVVVGGVVDAIKKKITKKGSIMMFATLQDMSGSIEMLIFPKAYEETKESWQVGKVICVVGKTPREDGDNKIFVEKAYNLSRENIEEVMRYLSLSSGVAKKEESKNENFITIRLSQEELGENADKLKNLFEEFPGNYDVYVQVGSDTIKGQSKVGWCSELESRMVDLFGDVRIKVVS</sequence>
<proteinExistence type="predicted"/>
<dbReference type="InterPro" id="IPR004013">
    <property type="entry name" value="PHP_dom"/>
</dbReference>
<dbReference type="SUPFAM" id="SSF89550">
    <property type="entry name" value="PHP domain-like"/>
    <property type="match status" value="1"/>
</dbReference>
<dbReference type="Gene3D" id="1.10.150.870">
    <property type="match status" value="1"/>
</dbReference>
<dbReference type="EMBL" id="PFPK01000020">
    <property type="protein sequence ID" value="PIZ95100.1"/>
    <property type="molecule type" value="Genomic_DNA"/>
</dbReference>
<dbReference type="GO" id="GO:0003676">
    <property type="term" value="F:nucleic acid binding"/>
    <property type="evidence" value="ECO:0007669"/>
    <property type="project" value="InterPro"/>
</dbReference>
<evidence type="ECO:0000313" key="11">
    <source>
        <dbReference type="Proteomes" id="UP000228568"/>
    </source>
</evidence>
<keyword evidence="6" id="KW-0235">DNA replication</keyword>
<evidence type="ECO:0000256" key="8">
    <source>
        <dbReference type="ARBA" id="ARBA00049244"/>
    </source>
</evidence>
<dbReference type="SMART" id="SM00481">
    <property type="entry name" value="POLIIIAc"/>
    <property type="match status" value="1"/>
</dbReference>
<keyword evidence="5" id="KW-0548">Nucleotidyltransferase</keyword>
<dbReference type="Pfam" id="PF07733">
    <property type="entry name" value="DNA_pol3_alpha"/>
    <property type="match status" value="1"/>
</dbReference>
<keyword evidence="4" id="KW-0808">Transferase</keyword>
<dbReference type="GO" id="GO:0005737">
    <property type="term" value="C:cytoplasm"/>
    <property type="evidence" value="ECO:0007669"/>
    <property type="project" value="UniProtKB-SubCell"/>
</dbReference>
<evidence type="ECO:0000256" key="7">
    <source>
        <dbReference type="ARBA" id="ARBA00022932"/>
    </source>
</evidence>